<comment type="caution">
    <text evidence="2">The sequence shown here is derived from an EMBL/GenBank/DDBJ whole genome shotgun (WGS) entry which is preliminary data.</text>
</comment>
<keyword evidence="1" id="KW-0472">Membrane</keyword>
<gene>
    <name evidence="2" type="ORF">AT959_08750</name>
</gene>
<dbReference type="STRING" id="281362.AT959_08750"/>
<feature type="transmembrane region" description="Helical" evidence="1">
    <location>
        <begin position="12"/>
        <end position="36"/>
    </location>
</feature>
<evidence type="ECO:0000313" key="2">
    <source>
        <dbReference type="EMBL" id="KXB30805.1"/>
    </source>
</evidence>
<accession>A0A133XIN5</accession>
<proteinExistence type="predicted"/>
<dbReference type="EMBL" id="LODL01000019">
    <property type="protein sequence ID" value="KXB30805.1"/>
    <property type="molecule type" value="Genomic_DNA"/>
</dbReference>
<organism evidence="2 3">
    <name type="scientific">Dechloromonas denitrificans</name>
    <dbReference type="NCBI Taxonomy" id="281362"/>
    <lineage>
        <taxon>Bacteria</taxon>
        <taxon>Pseudomonadati</taxon>
        <taxon>Pseudomonadota</taxon>
        <taxon>Betaproteobacteria</taxon>
        <taxon>Rhodocyclales</taxon>
        <taxon>Azonexaceae</taxon>
        <taxon>Dechloromonas</taxon>
    </lineage>
</organism>
<keyword evidence="1" id="KW-0812">Transmembrane</keyword>
<keyword evidence="1" id="KW-1133">Transmembrane helix</keyword>
<reference evidence="2 3" key="1">
    <citation type="submission" date="2015-12" db="EMBL/GenBank/DDBJ databases">
        <title>Nitrous oxide reduction kinetics distinguish bacteria harboring typical versus atypical NosZ.</title>
        <authorList>
            <person name="Yoon S."/>
            <person name="Nissen S."/>
            <person name="Park D."/>
            <person name="Sanford R.A."/>
            <person name="Loeffler F.E."/>
        </authorList>
    </citation>
    <scope>NUCLEOTIDE SEQUENCE [LARGE SCALE GENOMIC DNA]</scope>
    <source>
        <strain evidence="2 3">ATCC BAA-841</strain>
    </source>
</reference>
<dbReference type="Proteomes" id="UP000070186">
    <property type="component" value="Unassembled WGS sequence"/>
</dbReference>
<evidence type="ECO:0000256" key="1">
    <source>
        <dbReference type="SAM" id="Phobius"/>
    </source>
</evidence>
<keyword evidence="3" id="KW-1185">Reference proteome</keyword>
<name>A0A133XIN5_9RHOO</name>
<protein>
    <submittedName>
        <fullName evidence="2">Uncharacterized protein</fullName>
    </submittedName>
</protein>
<feature type="transmembrane region" description="Helical" evidence="1">
    <location>
        <begin position="48"/>
        <end position="65"/>
    </location>
</feature>
<dbReference type="RefSeq" id="WP_066882602.1">
    <property type="nucleotide sequence ID" value="NZ_LODL01000019.1"/>
</dbReference>
<dbReference type="AlphaFoldDB" id="A0A133XIN5"/>
<sequence>MSDLKRHIGQKVALATAVFCALLALPAFGLFVWLWMERGLADTWVPSALAAVGFLGACTVVLYVISRPQPPLPNEDAAVDG</sequence>
<evidence type="ECO:0000313" key="3">
    <source>
        <dbReference type="Proteomes" id="UP000070186"/>
    </source>
</evidence>